<dbReference type="Gene3D" id="1.10.510.10">
    <property type="entry name" value="Transferase(Phosphotransferase) domain 1"/>
    <property type="match status" value="1"/>
</dbReference>
<dbReference type="InterPro" id="IPR011990">
    <property type="entry name" value="TPR-like_helical_dom_sf"/>
</dbReference>
<dbReference type="SUPFAM" id="SSF48452">
    <property type="entry name" value="TPR-like"/>
    <property type="match status" value="1"/>
</dbReference>
<dbReference type="Gene3D" id="3.30.200.20">
    <property type="entry name" value="Phosphorylase Kinase, domain 1"/>
    <property type="match status" value="1"/>
</dbReference>
<dbReference type="STRING" id="326424.FRAAL4330"/>
<evidence type="ECO:0000259" key="11">
    <source>
        <dbReference type="PROSITE" id="PS50011"/>
    </source>
</evidence>
<evidence type="ECO:0000256" key="1">
    <source>
        <dbReference type="ARBA" id="ARBA00012513"/>
    </source>
</evidence>
<dbReference type="GO" id="GO:0005524">
    <property type="term" value="F:ATP binding"/>
    <property type="evidence" value="ECO:0007669"/>
    <property type="project" value="UniProtKB-KW"/>
</dbReference>
<evidence type="ECO:0000256" key="9">
    <source>
        <dbReference type="ARBA" id="ARBA00048679"/>
    </source>
</evidence>
<keyword evidence="4 12" id="KW-0808">Transferase</keyword>
<dbReference type="Pfam" id="PF00069">
    <property type="entry name" value="Pkinase"/>
    <property type="match status" value="1"/>
</dbReference>
<evidence type="ECO:0000256" key="3">
    <source>
        <dbReference type="ARBA" id="ARBA00022527"/>
    </source>
</evidence>
<sequence length="780" mass="82813">MAEDDATLPDGDHHEDRSDPPGDGRTGGAAGSARWLEPTEPTRARFTGSPRPGDDDGDEDGRERAVGVGAVPVPRTISSPRRGPAPGVPRDPLRLPRRIGPPPGATPPLLEAPSVPVGLRECAGCGAPVARPGQSGTVALEGTCGGCGHRYSFTVKLRPGERVGRYTVHGVIAHGGLGWVYAATDDNLGGDDVQAWVVLKGLLDAANPEARRIAEGERRILTTVSHPAIVKILDYVTHEGEDYIVMEYVPGISLTGLADTGPPGPDGRPAPPPPADVLRYLLRVLPALGHLHRMGLVYCDFKPDNVMVTASGVKLIDLGGARRLDDMVSGYLSTPGYRAPELDDDGERPGGVARAAPSVTTDTFAVARTLARLVLGRFPGFVDAYRHVLPPRRAHPPLREFESLDRLLRRATATDPQRRFQSVTELADELVGVLYEIVARTEGPVPPLASRWFDAAGHPTGETGPTGPPAAWEVLPDLRVDQDDPRAPALTAGPEEDPAALAARLAAIVPVTTEVRLALARARIRAGQLGEAARALDAAAAAAPREWRVDWYRGLAALVARRPGQAAAAFDRVYSQVPGELAPRLALATALADVATTAGSARERQAARERAGELFDVVGAIDPGVTSAAFGLARCRTDPTGKIDAYQRVPRSSSAYTASRARMIGVLVARVPGTDSPATGSAALLRAAALLADPLLDLGERRRAELRRDIFTAALTLVPAGHPPPGSPRPPTLLGRPMVERELRFGLAETYREMARLTPDRASRVRLVDQANHARPRTLT</sequence>
<keyword evidence="6 12" id="KW-0418">Kinase</keyword>
<feature type="compositionally biased region" description="Basic and acidic residues" evidence="10">
    <location>
        <begin position="10"/>
        <end position="22"/>
    </location>
</feature>
<dbReference type="GO" id="GO:0106310">
    <property type="term" value="F:protein serine kinase activity"/>
    <property type="evidence" value="ECO:0007669"/>
    <property type="project" value="RHEA"/>
</dbReference>
<dbReference type="CDD" id="cd14014">
    <property type="entry name" value="STKc_PknB_like"/>
    <property type="match status" value="1"/>
</dbReference>
<gene>
    <name evidence="12" type="ordered locus">FRAAL4330</name>
</gene>
<dbReference type="HOGENOM" id="CLU_011707_0_0_11"/>
<dbReference type="Proteomes" id="UP000000657">
    <property type="component" value="Chromosome"/>
</dbReference>
<name>Q0RHQ2_FRAAA</name>
<dbReference type="InterPro" id="IPR031634">
    <property type="entry name" value="PknG_rubred"/>
</dbReference>
<dbReference type="Gene3D" id="1.25.40.10">
    <property type="entry name" value="Tetratricopeptide repeat domain"/>
    <property type="match status" value="2"/>
</dbReference>
<dbReference type="EMBL" id="CT573213">
    <property type="protein sequence ID" value="CAJ62972.1"/>
    <property type="molecule type" value="Genomic_DNA"/>
</dbReference>
<dbReference type="PANTHER" id="PTHR24363">
    <property type="entry name" value="SERINE/THREONINE PROTEIN KINASE"/>
    <property type="match status" value="1"/>
</dbReference>
<keyword evidence="3 12" id="KW-0723">Serine/threonine-protein kinase</keyword>
<organism evidence="12 13">
    <name type="scientific">Frankia alni (strain DSM 45986 / CECT 9034 / ACN14a)</name>
    <dbReference type="NCBI Taxonomy" id="326424"/>
    <lineage>
        <taxon>Bacteria</taxon>
        <taxon>Bacillati</taxon>
        <taxon>Actinomycetota</taxon>
        <taxon>Actinomycetes</taxon>
        <taxon>Frankiales</taxon>
        <taxon>Frankiaceae</taxon>
        <taxon>Frankia</taxon>
    </lineage>
</organism>
<dbReference type="Pfam" id="PF16919">
    <property type="entry name" value="PknG_rubred"/>
    <property type="match status" value="1"/>
</dbReference>
<keyword evidence="5" id="KW-0547">Nucleotide-binding</keyword>
<dbReference type="KEGG" id="fal:FRAAL4330"/>
<dbReference type="PROSITE" id="PS00108">
    <property type="entry name" value="PROTEIN_KINASE_ST"/>
    <property type="match status" value="1"/>
</dbReference>
<dbReference type="EC" id="2.7.11.1" evidence="1"/>
<dbReference type="InterPro" id="IPR011009">
    <property type="entry name" value="Kinase-like_dom_sf"/>
</dbReference>
<dbReference type="GO" id="GO:0004674">
    <property type="term" value="F:protein serine/threonine kinase activity"/>
    <property type="evidence" value="ECO:0007669"/>
    <property type="project" value="UniProtKB-KW"/>
</dbReference>
<accession>Q0RHQ2</accession>
<keyword evidence="13" id="KW-1185">Reference proteome</keyword>
<evidence type="ECO:0000313" key="13">
    <source>
        <dbReference type="Proteomes" id="UP000000657"/>
    </source>
</evidence>
<dbReference type="Pfam" id="PF16918">
    <property type="entry name" value="PknG_TPR"/>
    <property type="match status" value="1"/>
</dbReference>
<keyword evidence="7" id="KW-0067">ATP-binding</keyword>
<dbReference type="PROSITE" id="PS50011">
    <property type="entry name" value="PROTEIN_KINASE_DOM"/>
    <property type="match status" value="1"/>
</dbReference>
<dbReference type="InterPro" id="IPR031636">
    <property type="entry name" value="PknG_TPR"/>
</dbReference>
<evidence type="ECO:0000256" key="10">
    <source>
        <dbReference type="SAM" id="MobiDB-lite"/>
    </source>
</evidence>
<dbReference type="eggNOG" id="COG0515">
    <property type="taxonomic scope" value="Bacteria"/>
</dbReference>
<proteinExistence type="predicted"/>
<comment type="catalytic activity">
    <reaction evidence="8">
        <text>L-threonyl-[protein] + ATP = O-phospho-L-threonyl-[protein] + ADP + H(+)</text>
        <dbReference type="Rhea" id="RHEA:46608"/>
        <dbReference type="Rhea" id="RHEA-COMP:11060"/>
        <dbReference type="Rhea" id="RHEA-COMP:11605"/>
        <dbReference type="ChEBI" id="CHEBI:15378"/>
        <dbReference type="ChEBI" id="CHEBI:30013"/>
        <dbReference type="ChEBI" id="CHEBI:30616"/>
        <dbReference type="ChEBI" id="CHEBI:61977"/>
        <dbReference type="ChEBI" id="CHEBI:456216"/>
        <dbReference type="EC" id="2.7.11.1"/>
    </reaction>
</comment>
<dbReference type="PANTHER" id="PTHR24363:SF0">
    <property type="entry name" value="SERINE_THREONINE KINASE LIKE DOMAIN CONTAINING 1"/>
    <property type="match status" value="1"/>
</dbReference>
<dbReference type="OrthoDB" id="137117at2"/>
<evidence type="ECO:0000256" key="5">
    <source>
        <dbReference type="ARBA" id="ARBA00022741"/>
    </source>
</evidence>
<comment type="catalytic activity">
    <reaction evidence="9">
        <text>L-seryl-[protein] + ATP = O-phospho-L-seryl-[protein] + ADP + H(+)</text>
        <dbReference type="Rhea" id="RHEA:17989"/>
        <dbReference type="Rhea" id="RHEA-COMP:9863"/>
        <dbReference type="Rhea" id="RHEA-COMP:11604"/>
        <dbReference type="ChEBI" id="CHEBI:15378"/>
        <dbReference type="ChEBI" id="CHEBI:29999"/>
        <dbReference type="ChEBI" id="CHEBI:30616"/>
        <dbReference type="ChEBI" id="CHEBI:83421"/>
        <dbReference type="ChEBI" id="CHEBI:456216"/>
        <dbReference type="EC" id="2.7.11.1"/>
    </reaction>
</comment>
<dbReference type="AlphaFoldDB" id="Q0RHQ2"/>
<dbReference type="eggNOG" id="COG4783">
    <property type="taxonomic scope" value="Bacteria"/>
</dbReference>
<evidence type="ECO:0000256" key="6">
    <source>
        <dbReference type="ARBA" id="ARBA00022777"/>
    </source>
</evidence>
<dbReference type="SUPFAM" id="SSF56112">
    <property type="entry name" value="Protein kinase-like (PK-like)"/>
    <property type="match status" value="1"/>
</dbReference>
<protein>
    <recommendedName>
        <fullName evidence="2">Serine/threonine-protein kinase PknG</fullName>
        <ecNumber evidence="1">2.7.11.1</ecNumber>
    </recommendedName>
</protein>
<evidence type="ECO:0000256" key="4">
    <source>
        <dbReference type="ARBA" id="ARBA00022679"/>
    </source>
</evidence>
<feature type="domain" description="Protein kinase" evidence="11">
    <location>
        <begin position="166"/>
        <end position="431"/>
    </location>
</feature>
<evidence type="ECO:0000256" key="2">
    <source>
        <dbReference type="ARBA" id="ARBA00014676"/>
    </source>
</evidence>
<evidence type="ECO:0000256" key="8">
    <source>
        <dbReference type="ARBA" id="ARBA00047899"/>
    </source>
</evidence>
<evidence type="ECO:0000313" key="12">
    <source>
        <dbReference type="EMBL" id="CAJ62972.1"/>
    </source>
</evidence>
<evidence type="ECO:0000256" key="7">
    <source>
        <dbReference type="ARBA" id="ARBA00022840"/>
    </source>
</evidence>
<dbReference type="RefSeq" id="WP_011605455.1">
    <property type="nucleotide sequence ID" value="NC_008278.1"/>
</dbReference>
<reference evidence="12 13" key="1">
    <citation type="journal article" date="2007" name="Genome Res.">
        <title>Genome characteristics of facultatively symbiotic Frankia sp. strains reflect host range and host plant biogeography.</title>
        <authorList>
            <person name="Normand P."/>
            <person name="Lapierre P."/>
            <person name="Tisa L.S."/>
            <person name="Gogarten J.P."/>
            <person name="Alloisio N."/>
            <person name="Bagnarol E."/>
            <person name="Bassi C.A."/>
            <person name="Berry A.M."/>
            <person name="Bickhart D.M."/>
            <person name="Choisne N."/>
            <person name="Couloux A."/>
            <person name="Cournoyer B."/>
            <person name="Cruveiller S."/>
            <person name="Daubin V."/>
            <person name="Demange N."/>
            <person name="Francino M.P."/>
            <person name="Goltsman E."/>
            <person name="Huang Y."/>
            <person name="Kopp O.R."/>
            <person name="Labarre L."/>
            <person name="Lapidus A."/>
            <person name="Lavire C."/>
            <person name="Marechal J."/>
            <person name="Martinez M."/>
            <person name="Mastronunzio J.E."/>
            <person name="Mullin B.C."/>
            <person name="Niemann J."/>
            <person name="Pujic P."/>
            <person name="Rawnsley T."/>
            <person name="Rouy Z."/>
            <person name="Schenowitz C."/>
            <person name="Sellstedt A."/>
            <person name="Tavares F."/>
            <person name="Tomkins J.P."/>
            <person name="Vallenet D."/>
            <person name="Valverde C."/>
            <person name="Wall L.G."/>
            <person name="Wang Y."/>
            <person name="Medigue C."/>
            <person name="Benson D.R."/>
        </authorList>
    </citation>
    <scope>NUCLEOTIDE SEQUENCE [LARGE SCALE GENOMIC DNA]</scope>
    <source>
        <strain evidence="13">DSM 45986 / CECT 9034 / ACN14a</strain>
    </source>
</reference>
<dbReference type="InterPro" id="IPR000719">
    <property type="entry name" value="Prot_kinase_dom"/>
</dbReference>
<feature type="region of interest" description="Disordered" evidence="10">
    <location>
        <begin position="1"/>
        <end position="108"/>
    </location>
</feature>
<dbReference type="InterPro" id="IPR008271">
    <property type="entry name" value="Ser/Thr_kinase_AS"/>
</dbReference>